<evidence type="ECO:0000313" key="3">
    <source>
        <dbReference type="Proteomes" id="UP001549307"/>
    </source>
</evidence>
<dbReference type="PANTHER" id="PTHR46696">
    <property type="entry name" value="P450, PUTATIVE (EUROFUNG)-RELATED"/>
    <property type="match status" value="1"/>
</dbReference>
<dbReference type="InterPro" id="IPR002397">
    <property type="entry name" value="Cyt_P450_B"/>
</dbReference>
<evidence type="ECO:0000313" key="2">
    <source>
        <dbReference type="EMBL" id="MET4538648.1"/>
    </source>
</evidence>
<dbReference type="RefSeq" id="WP_354226231.1">
    <property type="nucleotide sequence ID" value="NZ_JBEPSN010000001.1"/>
</dbReference>
<dbReference type="Pfam" id="PF00067">
    <property type="entry name" value="p450"/>
    <property type="match status" value="1"/>
</dbReference>
<dbReference type="PRINTS" id="PR00385">
    <property type="entry name" value="P450"/>
</dbReference>
<organism evidence="2 3">
    <name type="scientific">Arthrobacter bambusae</name>
    <dbReference type="NCBI Taxonomy" id="1338426"/>
    <lineage>
        <taxon>Bacteria</taxon>
        <taxon>Bacillati</taxon>
        <taxon>Actinomycetota</taxon>
        <taxon>Actinomycetes</taxon>
        <taxon>Micrococcales</taxon>
        <taxon>Micrococcaceae</taxon>
        <taxon>Arthrobacter</taxon>
    </lineage>
</organism>
<accession>A0ABV2P1P3</accession>
<dbReference type="EMBL" id="JBEPSN010000001">
    <property type="protein sequence ID" value="MET4538648.1"/>
    <property type="molecule type" value="Genomic_DNA"/>
</dbReference>
<proteinExistence type="inferred from homology"/>
<dbReference type="InterPro" id="IPR036396">
    <property type="entry name" value="Cyt_P450_sf"/>
</dbReference>
<protein>
    <submittedName>
        <fullName evidence="2">Cytochrome P450</fullName>
    </submittedName>
</protein>
<dbReference type="SUPFAM" id="SSF48264">
    <property type="entry name" value="Cytochrome P450"/>
    <property type="match status" value="1"/>
</dbReference>
<sequence length="429" mass="47000">MTTPISERPTAPPEFNPTGTAALRDPASMYMQARTDNPVFWSPDLHTWIVTRRDDVDAVLMDWESFSCLGNGGSIPVPEGFAEVVPSSLMSKIMISMDPPEHTEARRVAQRGFLKPAIDALVPEIEARAHRIIDGFAASGAVDLMEEYCLELTTQTLMALLGLGDEDEQLMRTLRDDHFAILASGREPMEEPRRTQVWDRYARAQLRLRALVEERREGSGNDIITTMATARNRAGGPALSAERIAMHLTEFSAAGTDTTAQAIANAILFLSASPEQLAQAQADSSLWPRVIEETVRRRPSAPFASRQATRDVKISGVSVAKGDMLWLALASANTDPSHVKEPGEWNIHRENPEDHYAFTKGRHACLGQPLGRAQGAAALRVLFSRLPSLRAVPDAPQDFLPLAMLPIRRNLAVEWNSGDAQAQGPGQAS</sequence>
<comment type="caution">
    <text evidence="2">The sequence shown here is derived from an EMBL/GenBank/DDBJ whole genome shotgun (WGS) entry which is preliminary data.</text>
</comment>
<dbReference type="GeneID" id="92751374"/>
<evidence type="ECO:0000256" key="1">
    <source>
        <dbReference type="ARBA" id="ARBA00010617"/>
    </source>
</evidence>
<keyword evidence="3" id="KW-1185">Reference proteome</keyword>
<gene>
    <name evidence="2" type="ORF">ABIE37_000403</name>
</gene>
<dbReference type="InterPro" id="IPR001128">
    <property type="entry name" value="Cyt_P450"/>
</dbReference>
<dbReference type="Proteomes" id="UP001549307">
    <property type="component" value="Unassembled WGS sequence"/>
</dbReference>
<dbReference type="Gene3D" id="1.10.630.10">
    <property type="entry name" value="Cytochrome P450"/>
    <property type="match status" value="1"/>
</dbReference>
<comment type="similarity">
    <text evidence="1">Belongs to the cytochrome P450 family.</text>
</comment>
<dbReference type="PRINTS" id="PR00359">
    <property type="entry name" value="BP450"/>
</dbReference>
<reference evidence="2 3" key="1">
    <citation type="submission" date="2024-06" db="EMBL/GenBank/DDBJ databases">
        <title>Sorghum-associated microbial communities from plants grown in Nebraska, USA.</title>
        <authorList>
            <person name="Schachtman D."/>
        </authorList>
    </citation>
    <scope>NUCLEOTIDE SEQUENCE [LARGE SCALE GENOMIC DNA]</scope>
    <source>
        <strain evidence="2 3">3552</strain>
    </source>
</reference>
<dbReference type="PANTHER" id="PTHR46696:SF6">
    <property type="entry name" value="P450, PUTATIVE (EUROFUNG)-RELATED"/>
    <property type="match status" value="1"/>
</dbReference>
<name>A0ABV2P1P3_9MICC</name>